<name>A0A0L6JHM3_9FIRM</name>
<dbReference type="AlphaFoldDB" id="A0A0L6JHM3"/>
<dbReference type="RefSeq" id="WP_036946477.1">
    <property type="nucleotide sequence ID" value="NZ_KN050763.1"/>
</dbReference>
<comment type="caution">
    <text evidence="2">The sequence shown here is derived from an EMBL/GenBank/DDBJ whole genome shotgun (WGS) entry which is preliminary data.</text>
</comment>
<evidence type="ECO:0000313" key="2">
    <source>
        <dbReference type="EMBL" id="KNY25214.1"/>
    </source>
</evidence>
<dbReference type="Proteomes" id="UP000036923">
    <property type="component" value="Unassembled WGS sequence"/>
</dbReference>
<feature type="region of interest" description="Disordered" evidence="1">
    <location>
        <begin position="80"/>
        <end position="133"/>
    </location>
</feature>
<reference evidence="3" key="1">
    <citation type="submission" date="2015-07" db="EMBL/GenBank/DDBJ databases">
        <title>Near-Complete Genome Sequence of the Cellulolytic Bacterium Bacteroides (Pseudobacteroides) cellulosolvens ATCC 35603.</title>
        <authorList>
            <person name="Dassa B."/>
            <person name="Utturkar S.M."/>
            <person name="Klingeman D.M."/>
            <person name="Hurt R.A."/>
            <person name="Keller M."/>
            <person name="Xu J."/>
            <person name="Reddy Y.H.K."/>
            <person name="Borovok I."/>
            <person name="Grinberg I.R."/>
            <person name="Lamed R."/>
            <person name="Zhivin O."/>
            <person name="Bayer E.A."/>
            <person name="Brown S.D."/>
        </authorList>
    </citation>
    <scope>NUCLEOTIDE SEQUENCE [LARGE SCALE GENOMIC DNA]</scope>
    <source>
        <strain evidence="3">DSM 2933</strain>
    </source>
</reference>
<evidence type="ECO:0000313" key="3">
    <source>
        <dbReference type="Proteomes" id="UP000036923"/>
    </source>
</evidence>
<feature type="compositionally biased region" description="Polar residues" evidence="1">
    <location>
        <begin position="43"/>
        <end position="62"/>
    </location>
</feature>
<proteinExistence type="predicted"/>
<keyword evidence="3" id="KW-1185">Reference proteome</keyword>
<accession>A0A0L6JHM3</accession>
<protein>
    <submittedName>
        <fullName evidence="2">Uncharacterized protein</fullName>
    </submittedName>
</protein>
<feature type="region of interest" description="Disordered" evidence="1">
    <location>
        <begin position="29"/>
        <end position="62"/>
    </location>
</feature>
<feature type="compositionally biased region" description="Low complexity" evidence="1">
    <location>
        <begin position="81"/>
        <end position="133"/>
    </location>
</feature>
<gene>
    <name evidence="2" type="ORF">Bccel_0471</name>
</gene>
<sequence length="147" mass="15333">MVINIKHIHLIIIMLFILICGGCEKGELQNQPASTPTVPGISTPHTTPLPSSKSQDMPSPTATANIEIITPVVVSPFHTFTSKPSAPAHKSPKPSTATKKSTISSTPKNTNTATNTPIAATSTPPAKKAANTPVVSCDGDVCRIITE</sequence>
<evidence type="ECO:0000256" key="1">
    <source>
        <dbReference type="SAM" id="MobiDB-lite"/>
    </source>
</evidence>
<dbReference type="EMBL" id="LGTC01000001">
    <property type="protein sequence ID" value="KNY25214.1"/>
    <property type="molecule type" value="Genomic_DNA"/>
</dbReference>
<organism evidence="2 3">
    <name type="scientific">Pseudobacteroides cellulosolvens ATCC 35603 = DSM 2933</name>
    <dbReference type="NCBI Taxonomy" id="398512"/>
    <lineage>
        <taxon>Bacteria</taxon>
        <taxon>Bacillati</taxon>
        <taxon>Bacillota</taxon>
        <taxon>Clostridia</taxon>
        <taxon>Eubacteriales</taxon>
        <taxon>Oscillospiraceae</taxon>
        <taxon>Pseudobacteroides</taxon>
    </lineage>
</organism>